<name>A0A4R6GHW1_9BURK</name>
<keyword evidence="2" id="KW-0472">Membrane</keyword>
<feature type="compositionally biased region" description="Polar residues" evidence="1">
    <location>
        <begin position="177"/>
        <end position="186"/>
    </location>
</feature>
<dbReference type="RefSeq" id="WP_112990640.1">
    <property type="nucleotide sequence ID" value="NZ_PTLZ01000001.1"/>
</dbReference>
<dbReference type="EMBL" id="SNWF01000004">
    <property type="protein sequence ID" value="TDN93970.1"/>
    <property type="molecule type" value="Genomic_DNA"/>
</dbReference>
<comment type="caution">
    <text evidence="3">The sequence shown here is derived from an EMBL/GenBank/DDBJ whole genome shotgun (WGS) entry which is preliminary data.</text>
</comment>
<reference evidence="3 4" key="1">
    <citation type="submission" date="2019-03" db="EMBL/GenBank/DDBJ databases">
        <title>Genomic Encyclopedia of Type Strains, Phase IV (KMG-IV): sequencing the most valuable type-strain genomes for metagenomic binning, comparative biology and taxonomic classification.</title>
        <authorList>
            <person name="Goeker M."/>
        </authorList>
    </citation>
    <scope>NUCLEOTIDE SEQUENCE [LARGE SCALE GENOMIC DNA]</scope>
    <source>
        <strain evidence="3 4">DSM 18555</strain>
    </source>
</reference>
<proteinExistence type="predicted"/>
<sequence length="229" mass="24532">MKLNSRFNGNVERCVVLPAYSMRRVHRQQGVVLFIALIVLVAMTLAGIGLVRSVDTGNLVAGNMAFKQGATLAADAGAETAISWLTPLNGSIALYTNNAAAGYYATSQSTLDPTNRNSTATTPAVDWEDNNCSGLTFSVCVKPAPAISVGDNSVSYIIHRLCLAESDPNSAGNTCVTYQSSSSTSPKRGEIKYGDDKRFEPLPGPYYRIVSRVKGPRNTVSFVEAMIHF</sequence>
<feature type="transmembrane region" description="Helical" evidence="2">
    <location>
        <begin position="31"/>
        <end position="51"/>
    </location>
</feature>
<dbReference type="Proteomes" id="UP000294737">
    <property type="component" value="Unassembled WGS sequence"/>
</dbReference>
<organism evidence="3 4">
    <name type="scientific">Herminiimonas fonticola</name>
    <dbReference type="NCBI Taxonomy" id="303380"/>
    <lineage>
        <taxon>Bacteria</taxon>
        <taxon>Pseudomonadati</taxon>
        <taxon>Pseudomonadota</taxon>
        <taxon>Betaproteobacteria</taxon>
        <taxon>Burkholderiales</taxon>
        <taxon>Oxalobacteraceae</taxon>
        <taxon>Herminiimonas</taxon>
    </lineage>
</organism>
<dbReference type="OrthoDB" id="5954007at2"/>
<dbReference type="AlphaFoldDB" id="A0A4R6GHW1"/>
<keyword evidence="2" id="KW-0812">Transmembrane</keyword>
<evidence type="ECO:0000313" key="3">
    <source>
        <dbReference type="EMBL" id="TDN93970.1"/>
    </source>
</evidence>
<evidence type="ECO:0000313" key="4">
    <source>
        <dbReference type="Proteomes" id="UP000294737"/>
    </source>
</evidence>
<evidence type="ECO:0000256" key="1">
    <source>
        <dbReference type="SAM" id="MobiDB-lite"/>
    </source>
</evidence>
<keyword evidence="2" id="KW-1133">Transmembrane helix</keyword>
<feature type="region of interest" description="Disordered" evidence="1">
    <location>
        <begin position="177"/>
        <end position="196"/>
    </location>
</feature>
<evidence type="ECO:0008006" key="5">
    <source>
        <dbReference type="Google" id="ProtNLM"/>
    </source>
</evidence>
<feature type="compositionally biased region" description="Basic and acidic residues" evidence="1">
    <location>
        <begin position="187"/>
        <end position="196"/>
    </location>
</feature>
<evidence type="ECO:0000256" key="2">
    <source>
        <dbReference type="SAM" id="Phobius"/>
    </source>
</evidence>
<protein>
    <recommendedName>
        <fullName evidence="5">Tfp pilus assembly protein PilX</fullName>
    </recommendedName>
</protein>
<keyword evidence="4" id="KW-1185">Reference proteome</keyword>
<gene>
    <name evidence="3" type="ORF">EV677_0510</name>
</gene>
<accession>A0A4R6GHW1</accession>